<organism evidence="2 3">
    <name type="scientific">Prunus dulcis</name>
    <name type="common">Almond</name>
    <name type="synonym">Amygdalus dulcis</name>
    <dbReference type="NCBI Taxonomy" id="3755"/>
    <lineage>
        <taxon>Eukaryota</taxon>
        <taxon>Viridiplantae</taxon>
        <taxon>Streptophyta</taxon>
        <taxon>Embryophyta</taxon>
        <taxon>Tracheophyta</taxon>
        <taxon>Spermatophyta</taxon>
        <taxon>Magnoliopsida</taxon>
        <taxon>eudicotyledons</taxon>
        <taxon>Gunneridae</taxon>
        <taxon>Pentapetalae</taxon>
        <taxon>rosids</taxon>
        <taxon>fabids</taxon>
        <taxon>Rosales</taxon>
        <taxon>Rosaceae</taxon>
        <taxon>Amygdaloideae</taxon>
        <taxon>Amygdaleae</taxon>
        <taxon>Prunus</taxon>
    </lineage>
</organism>
<proteinExistence type="predicted"/>
<feature type="chain" id="PRO_5042198205" evidence="1">
    <location>
        <begin position="18"/>
        <end position="79"/>
    </location>
</feature>
<keyword evidence="1" id="KW-0732">Signal</keyword>
<evidence type="ECO:0000256" key="1">
    <source>
        <dbReference type="SAM" id="SignalP"/>
    </source>
</evidence>
<name>A0AAD4ZBG0_PRUDU</name>
<comment type="caution">
    <text evidence="2">The sequence shown here is derived from an EMBL/GenBank/DDBJ whole genome shotgun (WGS) entry which is preliminary data.</text>
</comment>
<dbReference type="Proteomes" id="UP001054821">
    <property type="component" value="Chromosome 3"/>
</dbReference>
<keyword evidence="3" id="KW-1185">Reference proteome</keyword>
<evidence type="ECO:0000313" key="2">
    <source>
        <dbReference type="EMBL" id="KAI5339504.1"/>
    </source>
</evidence>
<feature type="signal peptide" evidence="1">
    <location>
        <begin position="1"/>
        <end position="17"/>
    </location>
</feature>
<gene>
    <name evidence="2" type="ORF">L3X38_018776</name>
</gene>
<evidence type="ECO:0000313" key="3">
    <source>
        <dbReference type="Proteomes" id="UP001054821"/>
    </source>
</evidence>
<reference evidence="2 3" key="1">
    <citation type="journal article" date="2022" name="G3 (Bethesda)">
        <title>Whole-genome sequence and methylome profiling of the almond [Prunus dulcis (Mill.) D.A. Webb] cultivar 'Nonpareil'.</title>
        <authorList>
            <person name="D'Amico-Willman K.M."/>
            <person name="Ouma W.Z."/>
            <person name="Meulia T."/>
            <person name="Sideli G.M."/>
            <person name="Gradziel T.M."/>
            <person name="Fresnedo-Ramirez J."/>
        </authorList>
    </citation>
    <scope>NUCLEOTIDE SEQUENCE [LARGE SCALE GENOMIC DNA]</scope>
    <source>
        <strain evidence="2">Clone GOH B32 T37-40</strain>
    </source>
</reference>
<dbReference type="EMBL" id="JAJFAZ020000003">
    <property type="protein sequence ID" value="KAI5339504.1"/>
    <property type="molecule type" value="Genomic_DNA"/>
</dbReference>
<sequence>MCLVLSWNTGLADMCSATWLSQCKVASLGSGSCSRYFRRLRPLFSSSEYEEHGEKFVDMLDGMLSFVLLDMRDNSYIAA</sequence>
<protein>
    <submittedName>
        <fullName evidence="2">Uncharacterized protein</fullName>
    </submittedName>
</protein>
<accession>A0AAD4ZBG0</accession>
<dbReference type="AlphaFoldDB" id="A0AAD4ZBG0"/>